<gene>
    <name evidence="2" type="ordered locus">Amet_4518</name>
</gene>
<dbReference type="HOGENOM" id="CLU_077921_0_0_9"/>
<dbReference type="PANTHER" id="PTHR35793:SF2">
    <property type="entry name" value="INNER MEMBRANE PROTEIN YJIG"/>
    <property type="match status" value="1"/>
</dbReference>
<keyword evidence="1" id="KW-0472">Membrane</keyword>
<name>A6TWM2_ALKMQ</name>
<dbReference type="GO" id="GO:0005886">
    <property type="term" value="C:plasma membrane"/>
    <property type="evidence" value="ECO:0007669"/>
    <property type="project" value="TreeGrafter"/>
</dbReference>
<keyword evidence="1" id="KW-0812">Transmembrane</keyword>
<evidence type="ECO:0008006" key="4">
    <source>
        <dbReference type="Google" id="ProtNLM"/>
    </source>
</evidence>
<organism evidence="2 3">
    <name type="scientific">Alkaliphilus metalliredigens (strain QYMF)</name>
    <dbReference type="NCBI Taxonomy" id="293826"/>
    <lineage>
        <taxon>Bacteria</taxon>
        <taxon>Bacillati</taxon>
        <taxon>Bacillota</taxon>
        <taxon>Clostridia</taxon>
        <taxon>Peptostreptococcales</taxon>
        <taxon>Natronincolaceae</taxon>
        <taxon>Alkaliphilus</taxon>
    </lineage>
</organism>
<feature type="transmembrane region" description="Helical" evidence="1">
    <location>
        <begin position="57"/>
        <end position="82"/>
    </location>
</feature>
<keyword evidence="1" id="KW-1133">Transmembrane helix</keyword>
<proteinExistence type="predicted"/>
<dbReference type="OrthoDB" id="1949361at2"/>
<accession>A6TWM2</accession>
<sequence length="317" mass="33365">MQHFIDLIMRSGESGVHLALYVLLPVLVVMMALMRLLEERGVLNKVAIRIAPLLLFFGIPGLGVFAILQILLVSFAAPIATLKIMSADDRISKAGIAATLAAVFTMSQGNAAFPMAVAGLNIPILMTTSVIGGLLAAYIAYRSVLKEGQEHIAEAASYKLKSQGDQTKKASVIQLLFKGGEEGLNIAIKSIPPLILSIFMVNILREVGAINLLETVLSPALTRIGIPGVAVLPVATKYLAGGTAMMAITLELVQEGAINALELNRIAGFILNPLDPVGVALLASAGSRVGSVTKPAIKGAFLGIIFRGILHLLIFKA</sequence>
<feature type="transmembrane region" description="Helical" evidence="1">
    <location>
        <begin position="122"/>
        <end position="141"/>
    </location>
</feature>
<protein>
    <recommendedName>
        <fullName evidence="4">Nucleoside recognition domain protein</fullName>
    </recommendedName>
</protein>
<reference evidence="3" key="1">
    <citation type="journal article" date="2016" name="Genome Announc.">
        <title>Complete genome sequence of Alkaliphilus metalliredigens strain QYMF, an alkaliphilic and metal-reducing bacterium isolated from borax-contaminated leachate ponds.</title>
        <authorList>
            <person name="Hwang C."/>
            <person name="Copeland A."/>
            <person name="Lucas S."/>
            <person name="Lapidus A."/>
            <person name="Barry K."/>
            <person name="Detter J.C."/>
            <person name="Glavina Del Rio T."/>
            <person name="Hammon N."/>
            <person name="Israni S."/>
            <person name="Dalin E."/>
            <person name="Tice H."/>
            <person name="Pitluck S."/>
            <person name="Chertkov O."/>
            <person name="Brettin T."/>
            <person name="Bruce D."/>
            <person name="Han C."/>
            <person name="Schmutz J."/>
            <person name="Larimer F."/>
            <person name="Land M.L."/>
            <person name="Hauser L."/>
            <person name="Kyrpides N."/>
            <person name="Mikhailova N."/>
            <person name="Ye Q."/>
            <person name="Zhou J."/>
            <person name="Richardson P."/>
            <person name="Fields M.W."/>
        </authorList>
    </citation>
    <scope>NUCLEOTIDE SEQUENCE [LARGE SCALE GENOMIC DNA]</scope>
    <source>
        <strain evidence="3">QYMF</strain>
    </source>
</reference>
<evidence type="ECO:0000313" key="3">
    <source>
        <dbReference type="Proteomes" id="UP000001572"/>
    </source>
</evidence>
<evidence type="ECO:0000256" key="1">
    <source>
        <dbReference type="SAM" id="Phobius"/>
    </source>
</evidence>
<keyword evidence="3" id="KW-1185">Reference proteome</keyword>
<dbReference type="PANTHER" id="PTHR35793">
    <property type="entry name" value="INNER MEMBRANE PROTEIN YJIG"/>
    <property type="match status" value="1"/>
</dbReference>
<evidence type="ECO:0000313" key="2">
    <source>
        <dbReference type="EMBL" id="ABR50590.1"/>
    </source>
</evidence>
<dbReference type="EMBL" id="CP000724">
    <property type="protein sequence ID" value="ABR50590.1"/>
    <property type="molecule type" value="Genomic_DNA"/>
</dbReference>
<dbReference type="STRING" id="293826.Amet_4518"/>
<dbReference type="eggNOG" id="COG0700">
    <property type="taxonomic scope" value="Bacteria"/>
</dbReference>
<dbReference type="AlphaFoldDB" id="A6TWM2"/>
<dbReference type="RefSeq" id="WP_012065481.1">
    <property type="nucleotide sequence ID" value="NC_009633.1"/>
</dbReference>
<feature type="transmembrane region" description="Helical" evidence="1">
    <location>
        <begin position="18"/>
        <end position="37"/>
    </location>
</feature>
<dbReference type="InterPro" id="IPR052549">
    <property type="entry name" value="SpmB"/>
</dbReference>
<dbReference type="Proteomes" id="UP000001572">
    <property type="component" value="Chromosome"/>
</dbReference>
<dbReference type="KEGG" id="amt:Amet_4518"/>